<comment type="caution">
    <text evidence="2">The sequence shown here is derived from an EMBL/GenBank/DDBJ whole genome shotgun (WGS) entry which is preliminary data.</text>
</comment>
<organism evidence="2 3">
    <name type="scientific">Candidatus Nealsonbacteria bacterium CG_4_8_14_3_um_filter_37_36</name>
    <dbReference type="NCBI Taxonomy" id="1974688"/>
    <lineage>
        <taxon>Bacteria</taxon>
        <taxon>Candidatus Nealsoniibacteriota</taxon>
    </lineage>
</organism>
<sequence>MLMRAREEACFFEPSCDFNKLKSCYAKKIRFLLNYHMRRKFIIFLIILAGGAGLAGFWNWKSNIYSKEVLKLEILAPSEATLAEEIEYLVKYKNNGNTRLEEPRLIFEYPKYSIVEGGALRTEKSLEDIYPGEEKTIPFKAKLLGKEGEVRLAKAWLSYRPKNLKARYESATTFTTTIKSVPLTFEFDLPIKIESGKDFRFRINYFSNLNELLTDLRIQVDYPSGFEFIESSPKSIEKNEWVIPVLNKSQGGRIEVSGYLSGEIGEARIFRAKLGIWREGEFISLKETEKGVEIIKPSIYLRQEINGNPKYVALPGDWLHYEIYFKNIGDDDLNNLFMISNLEGEAFDFQTIKSDLGNFEPGDNSVIFDWRRVSKLQYLAPTEEGKADFWIKLKDDLGNVKNPVLRNKVFVSQVKEEFVTRISSKLEIVQKGYFQDEVFGNSGPIPPKVGEKTTYTIIWQVKNYYSDVKDVKVKAVLPTQVNLTGKIFPEEEASKFSFDSESREIVWLVRDLERGKGVLTPAPNIAFQIEFLPEEGQFGQTPEIIGQAKIAGEDSWTEMTLQSVASAINTTLPDDPTIVEEMGRVR</sequence>
<accession>A0A2H9N1M6</accession>
<keyword evidence="1" id="KW-1133">Transmembrane helix</keyword>
<dbReference type="AlphaFoldDB" id="A0A2H9N1M6"/>
<evidence type="ECO:0000313" key="2">
    <source>
        <dbReference type="EMBL" id="PIW91551.1"/>
    </source>
</evidence>
<evidence type="ECO:0000313" key="3">
    <source>
        <dbReference type="Proteomes" id="UP000236840"/>
    </source>
</evidence>
<evidence type="ECO:0008006" key="4">
    <source>
        <dbReference type="Google" id="ProtNLM"/>
    </source>
</evidence>
<dbReference type="Proteomes" id="UP000236840">
    <property type="component" value="Unassembled WGS sequence"/>
</dbReference>
<keyword evidence="1" id="KW-0472">Membrane</keyword>
<reference evidence="3" key="1">
    <citation type="submission" date="2017-09" db="EMBL/GenBank/DDBJ databases">
        <title>Depth-based differentiation of microbial function through sediment-hosted aquifers and enrichment of novel symbionts in the deep terrestrial subsurface.</title>
        <authorList>
            <person name="Probst A.J."/>
            <person name="Ladd B."/>
            <person name="Jarett J.K."/>
            <person name="Geller-Mcgrath D.E."/>
            <person name="Sieber C.M.K."/>
            <person name="Emerson J.B."/>
            <person name="Anantharaman K."/>
            <person name="Thomas B.C."/>
            <person name="Malmstrom R."/>
            <person name="Stieglmeier M."/>
            <person name="Klingl A."/>
            <person name="Woyke T."/>
            <person name="Ryan C.M."/>
            <person name="Banfield J.F."/>
        </authorList>
    </citation>
    <scope>NUCLEOTIDE SEQUENCE [LARGE SCALE GENOMIC DNA]</scope>
</reference>
<protein>
    <recommendedName>
        <fullName evidence="4">DUF11 domain-containing protein</fullName>
    </recommendedName>
</protein>
<keyword evidence="1" id="KW-0812">Transmembrane</keyword>
<gene>
    <name evidence="2" type="ORF">COZ90_00430</name>
</gene>
<name>A0A2H9N1M6_9BACT</name>
<dbReference type="EMBL" id="PFHJ01000010">
    <property type="protein sequence ID" value="PIW91551.1"/>
    <property type="molecule type" value="Genomic_DNA"/>
</dbReference>
<feature type="transmembrane region" description="Helical" evidence="1">
    <location>
        <begin position="41"/>
        <end position="60"/>
    </location>
</feature>
<evidence type="ECO:0000256" key="1">
    <source>
        <dbReference type="SAM" id="Phobius"/>
    </source>
</evidence>
<proteinExistence type="predicted"/>